<dbReference type="PROSITE" id="PS51782">
    <property type="entry name" value="LYSM"/>
    <property type="match status" value="4"/>
</dbReference>
<keyword evidence="3" id="KW-0843">Virulence</keyword>
<name>A0A225AGG4_TALAT</name>
<evidence type="ECO:0000256" key="2">
    <source>
        <dbReference type="ARBA" id="ARBA00022729"/>
    </source>
</evidence>
<organism evidence="5 6">
    <name type="scientific">Talaromyces atroroseus</name>
    <dbReference type="NCBI Taxonomy" id="1441469"/>
    <lineage>
        <taxon>Eukaryota</taxon>
        <taxon>Fungi</taxon>
        <taxon>Dikarya</taxon>
        <taxon>Ascomycota</taxon>
        <taxon>Pezizomycotina</taxon>
        <taxon>Eurotiomycetes</taxon>
        <taxon>Eurotiomycetidae</taxon>
        <taxon>Eurotiales</taxon>
        <taxon>Trichocomaceae</taxon>
        <taxon>Talaromyces</taxon>
        <taxon>Talaromyces sect. Trachyspermi</taxon>
    </lineage>
</organism>
<accession>A0A225AGG4</accession>
<dbReference type="InterPro" id="IPR036779">
    <property type="entry name" value="LysM_dom_sf"/>
</dbReference>
<dbReference type="EMBL" id="LFMY01000016">
    <property type="protein sequence ID" value="OKL56098.1"/>
    <property type="molecule type" value="Genomic_DNA"/>
</dbReference>
<sequence>MKFLSLLVLPAVRAYLVAPPGVAAPGTTEDCSEWVAYSDDLNCPIIEADYGLTPSQFETWNPVVMELGSTCTLIGGLDYCVQINFGGSSTSSSTASSTASATSSTTTSSSIATTTTSTATTFSTTTSGDGISTPTPYQTGMASNCDKFYLVQSGDECGTIASSEGISLDDFYAWNPAVGTNCSALDLGDYVCVDIIGVTPSVTTTTAASTTATAATTTTSGDGITTPTPYQTGMASDCDKFYLVESGDECGTIASDEGITLDEFYDWNPAVGTNCSSLDLGYYVCVDVIGVTASATTTATTTTSGDGITTPTPHQTGMVSDCDKFYLVQSGDNCYSIAEDNGISLDDFYDWNPAVGTGCASLDLGDYVCVDVVGVTPSATTTTATATTTAAGDGITTPTPYQTGMVTDCDEFYLVKSGDSCDTIATDYDISLDEFYDWNPAVGTECYYLDLGYYVCVGISS</sequence>
<dbReference type="Pfam" id="PF01476">
    <property type="entry name" value="LysM"/>
    <property type="match status" value="4"/>
</dbReference>
<dbReference type="RefSeq" id="XP_020116219.1">
    <property type="nucleotide sequence ID" value="XM_020263763.1"/>
</dbReference>
<dbReference type="SUPFAM" id="SSF54106">
    <property type="entry name" value="LysM domain"/>
    <property type="match status" value="4"/>
</dbReference>
<evidence type="ECO:0000313" key="5">
    <source>
        <dbReference type="EMBL" id="OKL56098.1"/>
    </source>
</evidence>
<dbReference type="SMART" id="SM00257">
    <property type="entry name" value="LysM"/>
    <property type="match status" value="4"/>
</dbReference>
<reference evidence="5 6" key="1">
    <citation type="submission" date="2015-06" db="EMBL/GenBank/DDBJ databases">
        <title>Talaromyces atroroseus IBT 11181 draft genome.</title>
        <authorList>
            <person name="Rasmussen K.B."/>
            <person name="Rasmussen S."/>
            <person name="Petersen B."/>
            <person name="Sicheritz-Ponten T."/>
            <person name="Mortensen U.H."/>
            <person name="Thrane U."/>
        </authorList>
    </citation>
    <scope>NUCLEOTIDE SEQUENCE [LARGE SCALE GENOMIC DNA]</scope>
    <source>
        <strain evidence="5 6">IBT 11181</strain>
    </source>
</reference>
<dbReference type="GeneID" id="31008417"/>
<keyword evidence="1" id="KW-0147">Chitin-binding</keyword>
<evidence type="ECO:0000313" key="6">
    <source>
        <dbReference type="Proteomes" id="UP000214365"/>
    </source>
</evidence>
<feature type="domain" description="LysM" evidence="4">
    <location>
        <begin position="324"/>
        <end position="370"/>
    </location>
</feature>
<dbReference type="InterPro" id="IPR052210">
    <property type="entry name" value="LysM1-like"/>
</dbReference>
<evidence type="ECO:0000259" key="4">
    <source>
        <dbReference type="PROSITE" id="PS51782"/>
    </source>
</evidence>
<gene>
    <name evidence="5" type="ORF">UA08_08661</name>
</gene>
<comment type="caution">
    <text evidence="5">The sequence shown here is derived from an EMBL/GenBank/DDBJ whole genome shotgun (WGS) entry which is preliminary data.</text>
</comment>
<dbReference type="InterPro" id="IPR018392">
    <property type="entry name" value="LysM"/>
</dbReference>
<dbReference type="Gene3D" id="3.10.350.10">
    <property type="entry name" value="LysM domain"/>
    <property type="match status" value="4"/>
</dbReference>
<proteinExistence type="predicted"/>
<dbReference type="STRING" id="1441469.A0A225AGG4"/>
<feature type="domain" description="LysM" evidence="4">
    <location>
        <begin position="240"/>
        <end position="286"/>
    </location>
</feature>
<dbReference type="PANTHER" id="PTHR34997">
    <property type="entry name" value="AM15"/>
    <property type="match status" value="1"/>
</dbReference>
<feature type="domain" description="LysM" evidence="4">
    <location>
        <begin position="411"/>
        <end position="457"/>
    </location>
</feature>
<keyword evidence="6" id="KW-1185">Reference proteome</keyword>
<evidence type="ECO:0000256" key="3">
    <source>
        <dbReference type="ARBA" id="ARBA00023026"/>
    </source>
</evidence>
<dbReference type="PANTHER" id="PTHR34997:SF2">
    <property type="entry name" value="LYSM DOMAIN-CONTAINING PROTEIN-RELATED"/>
    <property type="match status" value="1"/>
</dbReference>
<evidence type="ECO:0000256" key="1">
    <source>
        <dbReference type="ARBA" id="ARBA00022669"/>
    </source>
</evidence>
<dbReference type="GO" id="GO:0008061">
    <property type="term" value="F:chitin binding"/>
    <property type="evidence" value="ECO:0007669"/>
    <property type="project" value="UniProtKB-KW"/>
</dbReference>
<keyword evidence="2" id="KW-0732">Signal</keyword>
<dbReference type="Proteomes" id="UP000214365">
    <property type="component" value="Unassembled WGS sequence"/>
</dbReference>
<dbReference type="OrthoDB" id="5985073at2759"/>
<feature type="domain" description="LysM" evidence="4">
    <location>
        <begin position="147"/>
        <end position="193"/>
    </location>
</feature>
<protein>
    <recommendedName>
        <fullName evidence="4">LysM domain-containing protein</fullName>
    </recommendedName>
</protein>
<dbReference type="AlphaFoldDB" id="A0A225AGG4"/>
<dbReference type="CDD" id="cd00118">
    <property type="entry name" value="LysM"/>
    <property type="match status" value="4"/>
</dbReference>